<protein>
    <submittedName>
        <fullName evidence="2">Uncharacterized protein</fullName>
    </submittedName>
</protein>
<evidence type="ECO:0000313" key="3">
    <source>
        <dbReference type="Proteomes" id="UP000192917"/>
    </source>
</evidence>
<reference evidence="2 3" key="1">
    <citation type="submission" date="2017-04" db="EMBL/GenBank/DDBJ databases">
        <authorList>
            <person name="Afonso C.L."/>
            <person name="Miller P.J."/>
            <person name="Scott M.A."/>
            <person name="Spackman E."/>
            <person name="Goraichik I."/>
            <person name="Dimitrov K.M."/>
            <person name="Suarez D.L."/>
            <person name="Swayne D.E."/>
        </authorList>
    </citation>
    <scope>NUCLEOTIDE SEQUENCE [LARGE SCALE GENOMIC DNA]</scope>
    <source>
        <strain evidence="2 3">USBA 355</strain>
    </source>
</reference>
<dbReference type="Proteomes" id="UP000192917">
    <property type="component" value="Unassembled WGS sequence"/>
</dbReference>
<dbReference type="STRING" id="560819.SAMN05428998_109148"/>
<accession>A0A1Y6BTT7</accession>
<evidence type="ECO:0000256" key="1">
    <source>
        <dbReference type="SAM" id="MobiDB-lite"/>
    </source>
</evidence>
<dbReference type="RefSeq" id="WP_085123200.1">
    <property type="nucleotide sequence ID" value="NZ_FWZX01000009.1"/>
</dbReference>
<name>A0A1Y6BTT7_9PROT</name>
<sequence length="128" mass="14234">MSAQDLADPGRRDAGAPPQPAGPRLPRGAERAHRSVDLLPSLKRHRPEIARGLAKLAVAPGPALEAIERRRRQEKLQRSKLSLPLAVMARLEAMQREFGLPLYLLVNAALYYAAGDPTSPLYRRRERD</sequence>
<evidence type="ECO:0000313" key="2">
    <source>
        <dbReference type="EMBL" id="SMF28115.1"/>
    </source>
</evidence>
<keyword evidence="3" id="KW-1185">Reference proteome</keyword>
<feature type="region of interest" description="Disordered" evidence="1">
    <location>
        <begin position="1"/>
        <end position="34"/>
    </location>
</feature>
<gene>
    <name evidence="2" type="ORF">SAMN05428998_109148</name>
</gene>
<dbReference type="EMBL" id="FWZX01000009">
    <property type="protein sequence ID" value="SMF28115.1"/>
    <property type="molecule type" value="Genomic_DNA"/>
</dbReference>
<proteinExistence type="predicted"/>
<organism evidence="2 3">
    <name type="scientific">Tistlia consotensis USBA 355</name>
    <dbReference type="NCBI Taxonomy" id="560819"/>
    <lineage>
        <taxon>Bacteria</taxon>
        <taxon>Pseudomonadati</taxon>
        <taxon>Pseudomonadota</taxon>
        <taxon>Alphaproteobacteria</taxon>
        <taxon>Rhodospirillales</taxon>
        <taxon>Rhodovibrionaceae</taxon>
        <taxon>Tistlia</taxon>
    </lineage>
</organism>
<dbReference type="AlphaFoldDB" id="A0A1Y6BTT7"/>